<evidence type="ECO:0000256" key="4">
    <source>
        <dbReference type="ARBA" id="ARBA00022475"/>
    </source>
</evidence>
<dbReference type="PANTHER" id="PTHR32507">
    <property type="entry name" value="NA(+)/H(+) ANTIPORTER 1"/>
    <property type="match status" value="1"/>
</dbReference>
<dbReference type="InterPro" id="IPR036721">
    <property type="entry name" value="RCK_C_sf"/>
</dbReference>
<evidence type="ECO:0000256" key="2">
    <source>
        <dbReference type="ARBA" id="ARBA00022448"/>
    </source>
</evidence>
<dbReference type="GO" id="GO:1902600">
    <property type="term" value="P:proton transmembrane transport"/>
    <property type="evidence" value="ECO:0007669"/>
    <property type="project" value="InterPro"/>
</dbReference>
<feature type="transmembrane region" description="Helical" evidence="9">
    <location>
        <begin position="87"/>
        <end position="114"/>
    </location>
</feature>
<organism evidence="11 12">
    <name type="scientific">Trebonia kvetii</name>
    <dbReference type="NCBI Taxonomy" id="2480626"/>
    <lineage>
        <taxon>Bacteria</taxon>
        <taxon>Bacillati</taxon>
        <taxon>Actinomycetota</taxon>
        <taxon>Actinomycetes</taxon>
        <taxon>Streptosporangiales</taxon>
        <taxon>Treboniaceae</taxon>
        <taxon>Trebonia</taxon>
    </lineage>
</organism>
<feature type="transmembrane region" description="Helical" evidence="9">
    <location>
        <begin position="335"/>
        <end position="358"/>
    </location>
</feature>
<comment type="caution">
    <text evidence="11">The sequence shown here is derived from an EMBL/GenBank/DDBJ whole genome shotgun (WGS) entry which is preliminary data.</text>
</comment>
<accession>A0A6P2C495</accession>
<keyword evidence="8 9" id="KW-0472">Membrane</keyword>
<dbReference type="SUPFAM" id="SSF116726">
    <property type="entry name" value="TrkA C-terminal domain-like"/>
    <property type="match status" value="1"/>
</dbReference>
<evidence type="ECO:0000256" key="7">
    <source>
        <dbReference type="ARBA" id="ARBA00023065"/>
    </source>
</evidence>
<dbReference type="RefSeq" id="WP_145854202.1">
    <property type="nucleotide sequence ID" value="NZ_RPFW01000003.1"/>
</dbReference>
<keyword evidence="5 9" id="KW-0812">Transmembrane</keyword>
<feature type="transmembrane region" description="Helical" evidence="9">
    <location>
        <begin position="241"/>
        <end position="259"/>
    </location>
</feature>
<keyword evidence="6 9" id="KW-1133">Transmembrane helix</keyword>
<feature type="transmembrane region" description="Helical" evidence="9">
    <location>
        <begin position="297"/>
        <end position="323"/>
    </location>
</feature>
<dbReference type="GO" id="GO:0006813">
    <property type="term" value="P:potassium ion transport"/>
    <property type="evidence" value="ECO:0007669"/>
    <property type="project" value="InterPro"/>
</dbReference>
<feature type="domain" description="RCK C-terminal" evidence="10">
    <location>
        <begin position="405"/>
        <end position="486"/>
    </location>
</feature>
<dbReference type="Gene3D" id="1.20.1530.20">
    <property type="match status" value="1"/>
</dbReference>
<proteinExistence type="predicted"/>
<feature type="transmembrane region" description="Helical" evidence="9">
    <location>
        <begin position="62"/>
        <end position="81"/>
    </location>
</feature>
<dbReference type="InterPro" id="IPR006037">
    <property type="entry name" value="RCK_C"/>
</dbReference>
<evidence type="ECO:0000256" key="1">
    <source>
        <dbReference type="ARBA" id="ARBA00004651"/>
    </source>
</evidence>
<keyword evidence="4" id="KW-1003">Cell membrane</keyword>
<reference evidence="11 12" key="1">
    <citation type="submission" date="2018-11" db="EMBL/GenBank/DDBJ databases">
        <title>Trebonia kvetii gen.nov., sp.nov., a novel acidophilic actinobacterium, and proposal of the new actinobacterial family Treboniaceae fam. nov.</title>
        <authorList>
            <person name="Rapoport D."/>
            <person name="Sagova-Mareckova M."/>
            <person name="Sedlacek I."/>
            <person name="Provaznik J."/>
            <person name="Kralova S."/>
            <person name="Pavlinic D."/>
            <person name="Benes V."/>
            <person name="Kopecky J."/>
        </authorList>
    </citation>
    <scope>NUCLEOTIDE SEQUENCE [LARGE SCALE GENOMIC DNA]</scope>
    <source>
        <strain evidence="11 12">15Tr583</strain>
    </source>
</reference>
<evidence type="ECO:0000313" key="12">
    <source>
        <dbReference type="Proteomes" id="UP000460272"/>
    </source>
</evidence>
<evidence type="ECO:0000256" key="3">
    <source>
        <dbReference type="ARBA" id="ARBA00022449"/>
    </source>
</evidence>
<dbReference type="NCBIfam" id="NF003716">
    <property type="entry name" value="PRK05326.1-3"/>
    <property type="match status" value="1"/>
</dbReference>
<feature type="transmembrane region" description="Helical" evidence="9">
    <location>
        <begin position="217"/>
        <end position="235"/>
    </location>
</feature>
<keyword evidence="2" id="KW-0813">Transport</keyword>
<dbReference type="InterPro" id="IPR006153">
    <property type="entry name" value="Cation/H_exchanger_TM"/>
</dbReference>
<comment type="subcellular location">
    <subcellularLocation>
        <location evidence="1">Cell membrane</location>
        <topology evidence="1">Multi-pass membrane protein</topology>
    </subcellularLocation>
</comment>
<dbReference type="GO" id="GO:0008324">
    <property type="term" value="F:monoatomic cation transmembrane transporter activity"/>
    <property type="evidence" value="ECO:0007669"/>
    <property type="project" value="InterPro"/>
</dbReference>
<dbReference type="OrthoDB" id="9810759at2"/>
<feature type="transmembrane region" description="Helical" evidence="9">
    <location>
        <begin position="30"/>
        <end position="50"/>
    </location>
</feature>
<dbReference type="GO" id="GO:0005886">
    <property type="term" value="C:plasma membrane"/>
    <property type="evidence" value="ECO:0007669"/>
    <property type="project" value="UniProtKB-SubCell"/>
</dbReference>
<protein>
    <submittedName>
        <fullName evidence="11">Potassium/proton antiporter</fullName>
    </submittedName>
</protein>
<dbReference type="InterPro" id="IPR038770">
    <property type="entry name" value="Na+/solute_symporter_sf"/>
</dbReference>
<dbReference type="Gene3D" id="3.30.70.1450">
    <property type="entry name" value="Regulator of K+ conductance, C-terminal domain"/>
    <property type="match status" value="1"/>
</dbReference>
<sequence>MTAGALGLDLLAGAVTVLVAIVATRLAHGVGLPALLVFLGLGLLLGDSGIGIRFSDAETAETLGLAALVLILAEGGLTTNWEHARKALPAAITLATAGVVITIAVVACCTHWLLGMAWRDALLLGAVLAPTDAAAVFSVLRRLPLPPLLEGILEGESGLNDPPSVLAVTLLSTHAAHGPAPLGVAGEIVWQLVGGLIIGVAVGLLGMLFLRKVALPASGLYPVAVLALVVAGYGAADLARASGFLAVYSAAVVLGNARLPHGPAVRGFAEGVGWLAQIGLFVMLGLLASPARLPAQILPALAAGLILVLLARPLAVLAVLLPFRRPPALLTVRQQAFLSWAGLRGAVPIVLATIPASAGVPGATRLFDQVFVIVGAFTLLQGPTLPWVAKRLSVTAEAEPLEVIVDAAPLDEIRADLLQARVPEGSKLQGVEIFELRLPPQASIALIVRDGQSLVPGPDTVLRIGDRMLIVVPEAARAQTERRLRAVSRAGKLARWLGEHG</sequence>
<dbReference type="PANTHER" id="PTHR32507:SF7">
    <property type="entry name" value="K(+)_H(+) ANTIPORTER NHAP2"/>
    <property type="match status" value="1"/>
</dbReference>
<dbReference type="NCBIfam" id="NF003715">
    <property type="entry name" value="PRK05326.1-2"/>
    <property type="match status" value="1"/>
</dbReference>
<keyword evidence="3" id="KW-0050">Antiport</keyword>
<evidence type="ECO:0000256" key="9">
    <source>
        <dbReference type="SAM" id="Phobius"/>
    </source>
</evidence>
<keyword evidence="7" id="KW-0406">Ion transport</keyword>
<feature type="transmembrane region" description="Helical" evidence="9">
    <location>
        <begin position="271"/>
        <end position="291"/>
    </location>
</feature>
<evidence type="ECO:0000256" key="6">
    <source>
        <dbReference type="ARBA" id="ARBA00022989"/>
    </source>
</evidence>
<keyword evidence="12" id="KW-1185">Reference proteome</keyword>
<evidence type="ECO:0000313" key="11">
    <source>
        <dbReference type="EMBL" id="TVZ04333.1"/>
    </source>
</evidence>
<dbReference type="AlphaFoldDB" id="A0A6P2C495"/>
<feature type="transmembrane region" description="Helical" evidence="9">
    <location>
        <begin position="188"/>
        <end position="210"/>
    </location>
</feature>
<dbReference type="Pfam" id="PF00999">
    <property type="entry name" value="Na_H_Exchanger"/>
    <property type="match status" value="1"/>
</dbReference>
<dbReference type="Pfam" id="PF02080">
    <property type="entry name" value="TrkA_C"/>
    <property type="match status" value="1"/>
</dbReference>
<evidence type="ECO:0000256" key="5">
    <source>
        <dbReference type="ARBA" id="ARBA00022692"/>
    </source>
</evidence>
<dbReference type="GO" id="GO:0015297">
    <property type="term" value="F:antiporter activity"/>
    <property type="evidence" value="ECO:0007669"/>
    <property type="project" value="UniProtKB-KW"/>
</dbReference>
<evidence type="ECO:0000259" key="10">
    <source>
        <dbReference type="PROSITE" id="PS51202"/>
    </source>
</evidence>
<evidence type="ECO:0000256" key="8">
    <source>
        <dbReference type="ARBA" id="ARBA00023136"/>
    </source>
</evidence>
<dbReference type="PROSITE" id="PS51202">
    <property type="entry name" value="RCK_C"/>
    <property type="match status" value="1"/>
</dbReference>
<gene>
    <name evidence="11" type="ORF">EAS64_18325</name>
</gene>
<dbReference type="EMBL" id="RPFW01000003">
    <property type="protein sequence ID" value="TVZ04333.1"/>
    <property type="molecule type" value="Genomic_DNA"/>
</dbReference>
<name>A0A6P2C495_9ACTN</name>
<dbReference type="Proteomes" id="UP000460272">
    <property type="component" value="Unassembled WGS sequence"/>
</dbReference>